<keyword evidence="1" id="KW-0732">Signal</keyword>
<evidence type="ECO:0000256" key="1">
    <source>
        <dbReference type="SAM" id="SignalP"/>
    </source>
</evidence>
<organism evidence="2 3">
    <name type="scientific">Undibacterium nitidum</name>
    <dbReference type="NCBI Taxonomy" id="2762298"/>
    <lineage>
        <taxon>Bacteria</taxon>
        <taxon>Pseudomonadati</taxon>
        <taxon>Pseudomonadota</taxon>
        <taxon>Betaproteobacteria</taxon>
        <taxon>Burkholderiales</taxon>
        <taxon>Oxalobacteraceae</taxon>
        <taxon>Undibacterium</taxon>
    </lineage>
</organism>
<feature type="chain" id="PRO_5036965214" evidence="1">
    <location>
        <begin position="19"/>
        <end position="259"/>
    </location>
</feature>
<sequence>MKKFALVSVLLIAGAAHGQDLGKTQFSLQSPLEQFKSNRLASLDLTNSQSMALPFENTNSKIDTKSRGLMFKNSALSSLNFSKNDKIQYGFKLEVDQFFDPFSFEKRLEGRPDDKSFKQIKTSAFLNYKIAADYSLNASVSNINGNENGRLFSVGAKAKKFFNRKHAVTTMFSVNWGNITTNPWNQLDKSLNANLAGSNDRFSMRPDVRLGATWNWTINNNWSLSTGVSARHFMNDVNKNPFATQRSSVTIFSVASYRF</sequence>
<feature type="signal peptide" evidence="1">
    <location>
        <begin position="1"/>
        <end position="18"/>
    </location>
</feature>
<dbReference type="RefSeq" id="WP_186916891.1">
    <property type="nucleotide sequence ID" value="NZ_JACOFZ010000004.1"/>
</dbReference>
<name>A0A923HQM7_9BURK</name>
<protein>
    <submittedName>
        <fullName evidence="2">MipA/OmpV family protein</fullName>
    </submittedName>
</protein>
<evidence type="ECO:0000313" key="2">
    <source>
        <dbReference type="EMBL" id="MBC3882291.1"/>
    </source>
</evidence>
<dbReference type="EMBL" id="JACOFZ010000004">
    <property type="protein sequence ID" value="MBC3882291.1"/>
    <property type="molecule type" value="Genomic_DNA"/>
</dbReference>
<evidence type="ECO:0000313" key="3">
    <source>
        <dbReference type="Proteomes" id="UP000627446"/>
    </source>
</evidence>
<dbReference type="Pfam" id="PF06629">
    <property type="entry name" value="MipA"/>
    <property type="match status" value="1"/>
</dbReference>
<comment type="caution">
    <text evidence="2">The sequence shown here is derived from an EMBL/GenBank/DDBJ whole genome shotgun (WGS) entry which is preliminary data.</text>
</comment>
<gene>
    <name evidence="2" type="ORF">H8K36_12935</name>
</gene>
<dbReference type="AlphaFoldDB" id="A0A923HQM7"/>
<dbReference type="Proteomes" id="UP000627446">
    <property type="component" value="Unassembled WGS sequence"/>
</dbReference>
<dbReference type="InterPro" id="IPR010583">
    <property type="entry name" value="MipA"/>
</dbReference>
<keyword evidence="3" id="KW-1185">Reference proteome</keyword>
<accession>A0A923HQM7</accession>
<reference evidence="2" key="1">
    <citation type="submission" date="2020-08" db="EMBL/GenBank/DDBJ databases">
        <title>Novel species isolated from subtropical streams in China.</title>
        <authorList>
            <person name="Lu H."/>
        </authorList>
    </citation>
    <scope>NUCLEOTIDE SEQUENCE</scope>
    <source>
        <strain evidence="2">LX22W</strain>
    </source>
</reference>
<proteinExistence type="predicted"/>